<reference evidence="2" key="1">
    <citation type="journal article" date="2019" name="Int. J. Syst. Evol. Microbiol.">
        <title>The Global Catalogue of Microorganisms (GCM) 10K type strain sequencing project: providing services to taxonomists for standard genome sequencing and annotation.</title>
        <authorList>
            <consortium name="The Broad Institute Genomics Platform"/>
            <consortium name="The Broad Institute Genome Sequencing Center for Infectious Disease"/>
            <person name="Wu L."/>
            <person name="Ma J."/>
        </authorList>
    </citation>
    <scope>NUCLEOTIDE SEQUENCE [LARGE SCALE GENOMIC DNA]</scope>
    <source>
        <strain evidence="2">JCM 14307</strain>
    </source>
</reference>
<accession>A0ABP4UX46</accession>
<dbReference type="InterPro" id="IPR024524">
    <property type="entry name" value="DUF3800"/>
</dbReference>
<evidence type="ECO:0000313" key="1">
    <source>
        <dbReference type="EMBL" id="GAA1710957.1"/>
    </source>
</evidence>
<proteinExistence type="predicted"/>
<name>A0ABP4UX46_9ACTN</name>
<keyword evidence="2" id="KW-1185">Reference proteome</keyword>
<protein>
    <recommendedName>
        <fullName evidence="3">DUF3800 domain-containing protein</fullName>
    </recommendedName>
</protein>
<dbReference type="Proteomes" id="UP001500280">
    <property type="component" value="Unassembled WGS sequence"/>
</dbReference>
<dbReference type="Pfam" id="PF12686">
    <property type="entry name" value="DUF3800"/>
    <property type="match status" value="1"/>
</dbReference>
<sequence>MTPPTVRLFYVDDSGSEQTGWAVYSWIECTAAAWRDGLRDWLELRRRLYREHQIPADYELHASKFIGGRGNPSLDPAWNRAKHLRGLAAEQALTAISSSPGLRVGTVYRRGTGKGHEHASAAEDLYRAMVDRIDERLRKAGDFGLIFMDGDGSDSSYYRPHRALQLNHRHVIEDPLFQDSRRSQWVQMADLVAYAAYIHLLRPPSKEFAWHWYERHLQNKDVNAGPIEM</sequence>
<dbReference type="RefSeq" id="WP_344161582.1">
    <property type="nucleotide sequence ID" value="NZ_BAAANF010000022.1"/>
</dbReference>
<dbReference type="EMBL" id="BAAANF010000022">
    <property type="protein sequence ID" value="GAA1710957.1"/>
    <property type="molecule type" value="Genomic_DNA"/>
</dbReference>
<organism evidence="1 2">
    <name type="scientific">Kribbella yunnanensis</name>
    <dbReference type="NCBI Taxonomy" id="190194"/>
    <lineage>
        <taxon>Bacteria</taxon>
        <taxon>Bacillati</taxon>
        <taxon>Actinomycetota</taxon>
        <taxon>Actinomycetes</taxon>
        <taxon>Propionibacteriales</taxon>
        <taxon>Kribbellaceae</taxon>
        <taxon>Kribbella</taxon>
    </lineage>
</organism>
<evidence type="ECO:0000313" key="2">
    <source>
        <dbReference type="Proteomes" id="UP001500280"/>
    </source>
</evidence>
<gene>
    <name evidence="1" type="ORF">GCM10009745_68760</name>
</gene>
<evidence type="ECO:0008006" key="3">
    <source>
        <dbReference type="Google" id="ProtNLM"/>
    </source>
</evidence>
<comment type="caution">
    <text evidence="1">The sequence shown here is derived from an EMBL/GenBank/DDBJ whole genome shotgun (WGS) entry which is preliminary data.</text>
</comment>